<dbReference type="Proteomes" id="UP000799444">
    <property type="component" value="Unassembled WGS sequence"/>
</dbReference>
<comment type="caution">
    <text evidence="1">The sequence shown here is derived from an EMBL/GenBank/DDBJ whole genome shotgun (WGS) entry which is preliminary data.</text>
</comment>
<proteinExistence type="predicted"/>
<reference evidence="1" key="1">
    <citation type="journal article" date="2020" name="Stud. Mycol.">
        <title>101 Dothideomycetes genomes: a test case for predicting lifestyles and emergence of pathogens.</title>
        <authorList>
            <person name="Haridas S."/>
            <person name="Albert R."/>
            <person name="Binder M."/>
            <person name="Bloem J."/>
            <person name="Labutti K."/>
            <person name="Salamov A."/>
            <person name="Andreopoulos B."/>
            <person name="Baker S."/>
            <person name="Barry K."/>
            <person name="Bills G."/>
            <person name="Bluhm B."/>
            <person name="Cannon C."/>
            <person name="Castanera R."/>
            <person name="Culley D."/>
            <person name="Daum C."/>
            <person name="Ezra D."/>
            <person name="Gonzalez J."/>
            <person name="Henrissat B."/>
            <person name="Kuo A."/>
            <person name="Liang C."/>
            <person name="Lipzen A."/>
            <person name="Lutzoni F."/>
            <person name="Magnuson J."/>
            <person name="Mondo S."/>
            <person name="Nolan M."/>
            <person name="Ohm R."/>
            <person name="Pangilinan J."/>
            <person name="Park H.-J."/>
            <person name="Ramirez L."/>
            <person name="Alfaro M."/>
            <person name="Sun H."/>
            <person name="Tritt A."/>
            <person name="Yoshinaga Y."/>
            <person name="Zwiers L.-H."/>
            <person name="Turgeon B."/>
            <person name="Goodwin S."/>
            <person name="Spatafora J."/>
            <person name="Crous P."/>
            <person name="Grigoriev I."/>
        </authorList>
    </citation>
    <scope>NUCLEOTIDE SEQUENCE</scope>
    <source>
        <strain evidence="1">CBS 125425</strain>
    </source>
</reference>
<name>A0A9P4QRP3_9PLEO</name>
<evidence type="ECO:0000313" key="1">
    <source>
        <dbReference type="EMBL" id="KAF2730193.1"/>
    </source>
</evidence>
<organism evidence="1 2">
    <name type="scientific">Polyplosphaeria fusca</name>
    <dbReference type="NCBI Taxonomy" id="682080"/>
    <lineage>
        <taxon>Eukaryota</taxon>
        <taxon>Fungi</taxon>
        <taxon>Dikarya</taxon>
        <taxon>Ascomycota</taxon>
        <taxon>Pezizomycotina</taxon>
        <taxon>Dothideomycetes</taxon>
        <taxon>Pleosporomycetidae</taxon>
        <taxon>Pleosporales</taxon>
        <taxon>Tetraplosphaeriaceae</taxon>
        <taxon>Polyplosphaeria</taxon>
    </lineage>
</organism>
<dbReference type="AlphaFoldDB" id="A0A9P4QRP3"/>
<evidence type="ECO:0000313" key="2">
    <source>
        <dbReference type="Proteomes" id="UP000799444"/>
    </source>
</evidence>
<dbReference type="OrthoDB" id="5600002at2759"/>
<accession>A0A9P4QRP3</accession>
<keyword evidence="2" id="KW-1185">Reference proteome</keyword>
<sequence>MTLSTEVRLMIFRHLLPSEVGCERRDFDDPKMTLFKINRQIKAEAYTVLYEEALFEASLIPRGIHFAGRWWQSDETMGGQLYPMSDTFKKTPLNKVHKMKLIVEIREMVNSQYSHYPLSAMRDHLRRFLGLIGQDSCCRHLEICPKVYKGNSRSIAEAIAVVWYMLEPLKKIFPLRNVVLHPMKFDTFQPRSQPLTIGNRETGLDPRMDHEYHKQYAAYKWDFEACMLDPKHSDPDERIQRASVLYGKIEKFGRDLESHYYHVSGSHRYMDKSFISVDRDRGVVGNFRYVLTLSLEARENGDVETLHKIQDVLFQRWILYQKNLQAESWPFRNAVVELMAGRTDVDARSFPSEVFDLPDNFTPDYKKENDLWPDLKRHDVSAYHEQMTKTIVVIVSETRERRFFEKDGEKWSILKTPTDVRVYFPAVD</sequence>
<protein>
    <submittedName>
        <fullName evidence="1">Uncharacterized protein</fullName>
    </submittedName>
</protein>
<gene>
    <name evidence="1" type="ORF">EJ04DRAFT_580036</name>
</gene>
<dbReference type="EMBL" id="ML996223">
    <property type="protein sequence ID" value="KAF2730193.1"/>
    <property type="molecule type" value="Genomic_DNA"/>
</dbReference>